<sequence>MFSRSRRAYGRVALIVSVIAAGVLVSASPASAHTLNQAVRAPAGCAWLSGGYSQLDSDAVETSSGTRYGTVYLLWSNTYRQNCVVTRKTGSLHGTSTWTDATLYRQDGGSSWNRSNFSHYAAASAATGGVCVKYRGIIRSGQGSSGGTKAEGGRST</sequence>
<feature type="chain" id="PRO_5002167803" evidence="1">
    <location>
        <begin position="33"/>
        <end position="156"/>
    </location>
</feature>
<name>A0A0C2JLM7_9ACTN</name>
<protein>
    <submittedName>
        <fullName evidence="2">Uncharacterized protein</fullName>
    </submittedName>
</protein>
<keyword evidence="3" id="KW-1185">Reference proteome</keyword>
<keyword evidence="1" id="KW-0732">Signal</keyword>
<proteinExistence type="predicted"/>
<accession>A0A0C2JLM7</accession>
<evidence type="ECO:0000313" key="3">
    <source>
        <dbReference type="Proteomes" id="UP000031675"/>
    </source>
</evidence>
<feature type="signal peptide" evidence="1">
    <location>
        <begin position="1"/>
        <end position="32"/>
    </location>
</feature>
<reference evidence="3" key="1">
    <citation type="journal article" date="2015" name="Chem. Biol.">
        <title>Structure, bioactivity, and resistance mechanism of streptomonomicin, an unusual lasso Peptide from an understudied halophilic actinomycete.</title>
        <authorList>
            <person name="Metelev M."/>
            <person name="Tietz J.I."/>
            <person name="Melby J.O."/>
            <person name="Blair P.M."/>
            <person name="Zhu L."/>
            <person name="Livnat I."/>
            <person name="Severinov K."/>
            <person name="Mitchell D.A."/>
        </authorList>
    </citation>
    <scope>NUCLEOTIDE SEQUENCE [LARGE SCALE GENOMIC DNA]</scope>
    <source>
        <strain evidence="3">YIM 90003</strain>
    </source>
</reference>
<dbReference type="RefSeq" id="WP_040271167.1">
    <property type="nucleotide sequence ID" value="NZ_JROO01000008.1"/>
</dbReference>
<evidence type="ECO:0000313" key="2">
    <source>
        <dbReference type="EMBL" id="KIH99855.1"/>
    </source>
</evidence>
<dbReference type="OrthoDB" id="1099523at2"/>
<dbReference type="EMBL" id="JROO01000008">
    <property type="protein sequence ID" value="KIH99855.1"/>
    <property type="molecule type" value="Genomic_DNA"/>
</dbReference>
<gene>
    <name evidence="2" type="ORF">LP52_04970</name>
</gene>
<dbReference type="Proteomes" id="UP000031675">
    <property type="component" value="Unassembled WGS sequence"/>
</dbReference>
<dbReference type="AlphaFoldDB" id="A0A0C2JLM7"/>
<organism evidence="2 3">
    <name type="scientific">Streptomonospora alba</name>
    <dbReference type="NCBI Taxonomy" id="183763"/>
    <lineage>
        <taxon>Bacteria</taxon>
        <taxon>Bacillati</taxon>
        <taxon>Actinomycetota</taxon>
        <taxon>Actinomycetes</taxon>
        <taxon>Streptosporangiales</taxon>
        <taxon>Nocardiopsidaceae</taxon>
        <taxon>Streptomonospora</taxon>
    </lineage>
</organism>
<comment type="caution">
    <text evidence="2">The sequence shown here is derived from an EMBL/GenBank/DDBJ whole genome shotgun (WGS) entry which is preliminary data.</text>
</comment>
<evidence type="ECO:0000256" key="1">
    <source>
        <dbReference type="SAM" id="SignalP"/>
    </source>
</evidence>